<accession>A0A813ETY5</accession>
<name>A0A813ETY5_POLGL</name>
<dbReference type="AlphaFoldDB" id="A0A813ETY5"/>
<evidence type="ECO:0000313" key="2">
    <source>
        <dbReference type="Proteomes" id="UP000654075"/>
    </source>
</evidence>
<comment type="caution">
    <text evidence="1">The sequence shown here is derived from an EMBL/GenBank/DDBJ whole genome shotgun (WGS) entry which is preliminary data.</text>
</comment>
<organism evidence="1 2">
    <name type="scientific">Polarella glacialis</name>
    <name type="common">Dinoflagellate</name>
    <dbReference type="NCBI Taxonomy" id="89957"/>
    <lineage>
        <taxon>Eukaryota</taxon>
        <taxon>Sar</taxon>
        <taxon>Alveolata</taxon>
        <taxon>Dinophyceae</taxon>
        <taxon>Suessiales</taxon>
        <taxon>Suessiaceae</taxon>
        <taxon>Polarella</taxon>
    </lineage>
</organism>
<gene>
    <name evidence="1" type="ORF">PGLA1383_LOCUS21989</name>
</gene>
<dbReference type="EMBL" id="CAJNNV010015793">
    <property type="protein sequence ID" value="CAE8603788.1"/>
    <property type="molecule type" value="Genomic_DNA"/>
</dbReference>
<sequence length="94" mass="10173">ASARTPFATRWLMLDTVVWDPPFATPPSARLATPRSRMPIASDAPIASACPRTTISAAIKRASARPLASATVIVPSETTWRERRTAARRCAMPL</sequence>
<protein>
    <submittedName>
        <fullName evidence="1">Uncharacterized protein</fullName>
    </submittedName>
</protein>
<reference evidence="1" key="1">
    <citation type="submission" date="2021-02" db="EMBL/GenBank/DDBJ databases">
        <authorList>
            <person name="Dougan E. K."/>
            <person name="Rhodes N."/>
            <person name="Thang M."/>
            <person name="Chan C."/>
        </authorList>
    </citation>
    <scope>NUCLEOTIDE SEQUENCE</scope>
</reference>
<keyword evidence="2" id="KW-1185">Reference proteome</keyword>
<dbReference type="Proteomes" id="UP000654075">
    <property type="component" value="Unassembled WGS sequence"/>
</dbReference>
<feature type="non-terminal residue" evidence="1">
    <location>
        <position position="94"/>
    </location>
</feature>
<proteinExistence type="predicted"/>
<evidence type="ECO:0000313" key="1">
    <source>
        <dbReference type="EMBL" id="CAE8603788.1"/>
    </source>
</evidence>
<feature type="non-terminal residue" evidence="1">
    <location>
        <position position="1"/>
    </location>
</feature>